<dbReference type="SUPFAM" id="SSF53474">
    <property type="entry name" value="alpha/beta-Hydrolases"/>
    <property type="match status" value="1"/>
</dbReference>
<sequence length="401" mass="44227">MRSAKLDLQGTRWLAAACLLFAANLSFAQTSTKAAQATPPPPVAPKQPLVQKEGNVTVEVGVLDKTEYRIDVPDNWNHNLVVFYHGYSETPYHFRPGAGMNGQAKPMLDRGYAIIQSAYSETGWALAVAYPETEKLRKYFVKAHGQPKETYVAGGSMGGALTMVTIERNPKVYNGALDICGAVGPTIVHLNRRFALRAAFDFYFPGLLPPLNPVPPNFVETDALRLKALTALNAKPAAADAMRSLTSLHTNAEVARMMVYFTYVIADMQHKAGGNPFDNRNTIYTNSSSDTHTDYALNDGVRRYAAEPRARNYLVENYTPSGKVLKPMLALHTTYDPLIPANTLSLYNNIVEIAGYSQNFVQQYVHREGHCTMSSEEVGKAFDELLLWVHAGKVPQAGLQR</sequence>
<dbReference type="HOGENOM" id="CLU_042159_0_0_0"/>
<feature type="chain" id="PRO_5003232326" description="DUF6351 domain-containing protein" evidence="1">
    <location>
        <begin position="29"/>
        <end position="401"/>
    </location>
</feature>
<keyword evidence="1" id="KW-0732">Signal</keyword>
<evidence type="ECO:0000313" key="4">
    <source>
        <dbReference type="Proteomes" id="UP000006844"/>
    </source>
</evidence>
<dbReference type="Gene3D" id="3.40.50.1820">
    <property type="entry name" value="alpha/beta hydrolase"/>
    <property type="match status" value="1"/>
</dbReference>
<feature type="domain" description="DUF6351" evidence="2">
    <location>
        <begin position="67"/>
        <end position="178"/>
    </location>
</feature>
<proteinExistence type="predicted"/>
<feature type="signal peptide" evidence="1">
    <location>
        <begin position="1"/>
        <end position="28"/>
    </location>
</feature>
<evidence type="ECO:0000256" key="1">
    <source>
        <dbReference type="SAM" id="SignalP"/>
    </source>
</evidence>
<dbReference type="eggNOG" id="COG2267">
    <property type="taxonomic scope" value="Bacteria"/>
</dbReference>
<gene>
    <name evidence="3" type="ordered locus">AciPR4_0424</name>
</gene>
<dbReference type="STRING" id="401053.AciPR4_0424"/>
<keyword evidence="4" id="KW-1185">Reference proteome</keyword>
<dbReference type="Pfam" id="PF19878">
    <property type="entry name" value="DUF6351"/>
    <property type="match status" value="1"/>
</dbReference>
<dbReference type="Proteomes" id="UP000006844">
    <property type="component" value="Chromosome"/>
</dbReference>
<accession>E8V2C6</accession>
<dbReference type="RefSeq" id="WP_013566992.1">
    <property type="nucleotide sequence ID" value="NC_014963.1"/>
</dbReference>
<dbReference type="EMBL" id="CP002467">
    <property type="protein sequence ID" value="ADV81259.1"/>
    <property type="molecule type" value="Genomic_DNA"/>
</dbReference>
<evidence type="ECO:0000259" key="2">
    <source>
        <dbReference type="Pfam" id="PF19878"/>
    </source>
</evidence>
<organism evidence="3 4">
    <name type="scientific">Terriglobus saanensis (strain ATCC BAA-1853 / DSM 23119 / SP1PR4)</name>
    <dbReference type="NCBI Taxonomy" id="401053"/>
    <lineage>
        <taxon>Bacteria</taxon>
        <taxon>Pseudomonadati</taxon>
        <taxon>Acidobacteriota</taxon>
        <taxon>Terriglobia</taxon>
        <taxon>Terriglobales</taxon>
        <taxon>Acidobacteriaceae</taxon>
        <taxon>Terriglobus</taxon>
    </lineage>
</organism>
<name>E8V2C6_TERSS</name>
<dbReference type="InterPro" id="IPR045556">
    <property type="entry name" value="DUF6351"/>
</dbReference>
<reference evidence="3 4" key="1">
    <citation type="journal article" date="2012" name="Stand. Genomic Sci.">
        <title>Complete genome sequence of Terriglobus saanensis type strain SP1PR4(T), an Acidobacteria from tundra soil.</title>
        <authorList>
            <person name="Rawat S.R."/>
            <person name="Mannisto M.K."/>
            <person name="Starovoytov V."/>
            <person name="Goodwin L."/>
            <person name="Nolan M."/>
            <person name="Hauser L."/>
            <person name="Land M."/>
            <person name="Davenport K.W."/>
            <person name="Woyke T."/>
            <person name="Haggblom M.M."/>
        </authorList>
    </citation>
    <scope>NUCLEOTIDE SEQUENCE</scope>
    <source>
        <strain evidence="4">ATCC BAA-1853 / DSM 23119 / SP1PR4</strain>
    </source>
</reference>
<evidence type="ECO:0000313" key="3">
    <source>
        <dbReference type="EMBL" id="ADV81259.1"/>
    </source>
</evidence>
<dbReference type="AlphaFoldDB" id="E8V2C6"/>
<dbReference type="KEGG" id="tsa:AciPR4_0424"/>
<protein>
    <recommendedName>
        <fullName evidence="2">DUF6351 domain-containing protein</fullName>
    </recommendedName>
</protein>
<dbReference type="InterPro" id="IPR029058">
    <property type="entry name" value="AB_hydrolase_fold"/>
</dbReference>